<evidence type="ECO:0000256" key="13">
    <source>
        <dbReference type="ARBA" id="ARBA00023008"/>
    </source>
</evidence>
<evidence type="ECO:0000259" key="21">
    <source>
        <dbReference type="PROSITE" id="PS51007"/>
    </source>
</evidence>
<dbReference type="PANTHER" id="PTHR22888:SF9">
    <property type="entry name" value="CYTOCHROME C OXIDASE SUBUNIT 2"/>
    <property type="match status" value="1"/>
</dbReference>
<dbReference type="Pfam" id="PF00116">
    <property type="entry name" value="COX2"/>
    <property type="match status" value="1"/>
</dbReference>
<keyword evidence="13" id="KW-0186">Copper</keyword>
<evidence type="ECO:0000256" key="16">
    <source>
        <dbReference type="ARBA" id="ARBA00031399"/>
    </source>
</evidence>
<feature type="transmembrane region" description="Helical" evidence="19">
    <location>
        <begin position="70"/>
        <end position="93"/>
    </location>
</feature>
<dbReference type="OrthoDB" id="9781261at2"/>
<dbReference type="EMBL" id="QFYQ01000003">
    <property type="protein sequence ID" value="RAK51148.1"/>
    <property type="molecule type" value="Genomic_DNA"/>
</dbReference>
<keyword evidence="5 18" id="KW-0349">Heme</keyword>
<comment type="catalytic activity">
    <reaction evidence="17">
        <text>4 Fe(II)-[cytochrome c] + O2 + 8 H(+)(in) = 4 Fe(III)-[cytochrome c] + 2 H2O + 4 H(+)(out)</text>
        <dbReference type="Rhea" id="RHEA:11436"/>
        <dbReference type="Rhea" id="RHEA-COMP:10350"/>
        <dbReference type="Rhea" id="RHEA-COMP:14399"/>
        <dbReference type="ChEBI" id="CHEBI:15377"/>
        <dbReference type="ChEBI" id="CHEBI:15378"/>
        <dbReference type="ChEBI" id="CHEBI:15379"/>
        <dbReference type="ChEBI" id="CHEBI:29033"/>
        <dbReference type="ChEBI" id="CHEBI:29034"/>
        <dbReference type="EC" id="7.1.1.9"/>
    </reaction>
</comment>
<keyword evidence="9" id="KW-1278">Translocase</keyword>
<evidence type="ECO:0000256" key="6">
    <source>
        <dbReference type="ARBA" id="ARBA00022660"/>
    </source>
</evidence>
<dbReference type="PROSITE" id="PS50857">
    <property type="entry name" value="COX2_CUA"/>
    <property type="match status" value="1"/>
</dbReference>
<evidence type="ECO:0000256" key="12">
    <source>
        <dbReference type="ARBA" id="ARBA00023004"/>
    </source>
</evidence>
<dbReference type="EC" id="7.1.1.9" evidence="3"/>
<dbReference type="SUPFAM" id="SSF46626">
    <property type="entry name" value="Cytochrome c"/>
    <property type="match status" value="1"/>
</dbReference>
<evidence type="ECO:0000256" key="14">
    <source>
        <dbReference type="ARBA" id="ARBA00023136"/>
    </source>
</evidence>
<evidence type="ECO:0000256" key="18">
    <source>
        <dbReference type="PROSITE-ProRule" id="PRU00433"/>
    </source>
</evidence>
<dbReference type="InterPro" id="IPR001505">
    <property type="entry name" value="Copper_CuA"/>
</dbReference>
<evidence type="ECO:0000313" key="23">
    <source>
        <dbReference type="Proteomes" id="UP000249254"/>
    </source>
</evidence>
<accession>A0A328AEF9</accession>
<keyword evidence="14 19" id="KW-0472">Membrane</keyword>
<evidence type="ECO:0000256" key="17">
    <source>
        <dbReference type="ARBA" id="ARBA00047816"/>
    </source>
</evidence>
<proteinExistence type="inferred from homology"/>
<evidence type="ECO:0000256" key="4">
    <source>
        <dbReference type="ARBA" id="ARBA00022448"/>
    </source>
</evidence>
<organism evidence="22 23">
    <name type="scientific">Phenylobacterium soli</name>
    <dbReference type="NCBI Taxonomy" id="2170551"/>
    <lineage>
        <taxon>Bacteria</taxon>
        <taxon>Pseudomonadati</taxon>
        <taxon>Pseudomonadota</taxon>
        <taxon>Alphaproteobacteria</taxon>
        <taxon>Caulobacterales</taxon>
        <taxon>Caulobacteraceae</taxon>
        <taxon>Phenylobacterium</taxon>
    </lineage>
</organism>
<reference evidence="23" key="1">
    <citation type="submission" date="2018-05" db="EMBL/GenBank/DDBJ databases">
        <authorList>
            <person name="Li X."/>
        </authorList>
    </citation>
    <scope>NUCLEOTIDE SEQUENCE [LARGE SCALE GENOMIC DNA]</scope>
    <source>
        <strain evidence="23">LX32</strain>
    </source>
</reference>
<keyword evidence="4" id="KW-0813">Transport</keyword>
<evidence type="ECO:0000256" key="2">
    <source>
        <dbReference type="ARBA" id="ARBA00007866"/>
    </source>
</evidence>
<evidence type="ECO:0000256" key="5">
    <source>
        <dbReference type="ARBA" id="ARBA00022617"/>
    </source>
</evidence>
<feature type="domain" description="Cytochrome oxidase subunit II copper A binding" evidence="20">
    <location>
        <begin position="105"/>
        <end position="221"/>
    </location>
</feature>
<dbReference type="Pfam" id="PF00034">
    <property type="entry name" value="Cytochrom_C"/>
    <property type="match status" value="1"/>
</dbReference>
<protein>
    <recommendedName>
        <fullName evidence="3">cytochrome-c oxidase</fullName>
        <ecNumber evidence="3">7.1.1.9</ecNumber>
    </recommendedName>
    <alternativeName>
        <fullName evidence="16">Cytochrome aa3 subunit 2</fullName>
    </alternativeName>
</protein>
<evidence type="ECO:0000256" key="1">
    <source>
        <dbReference type="ARBA" id="ARBA00004141"/>
    </source>
</evidence>
<evidence type="ECO:0000256" key="15">
    <source>
        <dbReference type="ARBA" id="ARBA00024688"/>
    </source>
</evidence>
<dbReference type="InterPro" id="IPR045187">
    <property type="entry name" value="CcO_II"/>
</dbReference>
<evidence type="ECO:0000256" key="11">
    <source>
        <dbReference type="ARBA" id="ARBA00022989"/>
    </source>
</evidence>
<dbReference type="InterPro" id="IPR036909">
    <property type="entry name" value="Cyt_c-like_dom_sf"/>
</dbReference>
<dbReference type="NCBIfam" id="TIGR02866">
    <property type="entry name" value="CoxB"/>
    <property type="match status" value="1"/>
</dbReference>
<dbReference type="PANTHER" id="PTHR22888">
    <property type="entry name" value="CYTOCHROME C OXIDASE, SUBUNIT II"/>
    <property type="match status" value="1"/>
</dbReference>
<dbReference type="PROSITE" id="PS51007">
    <property type="entry name" value="CYTC"/>
    <property type="match status" value="1"/>
</dbReference>
<comment type="caution">
    <text evidence="22">The sequence shown here is derived from an EMBL/GenBank/DDBJ whole genome shotgun (WGS) entry which is preliminary data.</text>
</comment>
<dbReference type="GO" id="GO:0042773">
    <property type="term" value="P:ATP synthesis coupled electron transport"/>
    <property type="evidence" value="ECO:0007669"/>
    <property type="project" value="TreeGrafter"/>
</dbReference>
<dbReference type="Gene3D" id="1.10.287.90">
    <property type="match status" value="1"/>
</dbReference>
<feature type="transmembrane region" description="Helical" evidence="19">
    <location>
        <begin position="28"/>
        <end position="49"/>
    </location>
</feature>
<dbReference type="GO" id="GO:0020037">
    <property type="term" value="F:heme binding"/>
    <property type="evidence" value="ECO:0007669"/>
    <property type="project" value="InterPro"/>
</dbReference>
<dbReference type="AlphaFoldDB" id="A0A328AEF9"/>
<dbReference type="GO" id="GO:0005507">
    <property type="term" value="F:copper ion binding"/>
    <property type="evidence" value="ECO:0007669"/>
    <property type="project" value="InterPro"/>
</dbReference>
<evidence type="ECO:0000313" key="22">
    <source>
        <dbReference type="EMBL" id="RAK51148.1"/>
    </source>
</evidence>
<name>A0A328AEF9_9CAUL</name>
<dbReference type="SUPFAM" id="SSF49503">
    <property type="entry name" value="Cupredoxins"/>
    <property type="match status" value="1"/>
</dbReference>
<keyword evidence="22" id="KW-0560">Oxidoreductase</keyword>
<evidence type="ECO:0000256" key="7">
    <source>
        <dbReference type="ARBA" id="ARBA00022692"/>
    </source>
</evidence>
<comment type="similarity">
    <text evidence="2">Belongs to the cytochrome c oxidase subunit 2 family.</text>
</comment>
<sequence length="322" mass="34277">MAAGAYPMSYLATAGASAAPITRLGWGLLTISIVVVLMVGALLAGALWRRRAGVSPDPEGRLPVERRGPGLRWVWVGVGISTLALFVSTVWTLTTLAAVRHPPRPPALTIQVTGHDWWWEARYLGDAPGRDFTTANELHIPVGQPVRLELRSADVIHSFWIPKLGGKTDLIPGRTNMAWIEADRPGDYRGQCGEFCGLEHARMALQVVADPPAAFQAWRDRQLAAPAPAASPPIAAGAAVFQARCGACHAIRGTPAGGLFGPDLSHLALRRTLAAGTLTNDPQGLTAWLADPQAIKPGNEMPRVPLTDGDRAALVAYLQSLS</sequence>
<evidence type="ECO:0000256" key="8">
    <source>
        <dbReference type="ARBA" id="ARBA00022723"/>
    </source>
</evidence>
<dbReference type="PROSITE" id="PS00078">
    <property type="entry name" value="COX2"/>
    <property type="match status" value="1"/>
</dbReference>
<evidence type="ECO:0000256" key="10">
    <source>
        <dbReference type="ARBA" id="ARBA00022982"/>
    </source>
</evidence>
<dbReference type="Proteomes" id="UP000249254">
    <property type="component" value="Unassembled WGS sequence"/>
</dbReference>
<comment type="function">
    <text evidence="15">Subunits I and II form the functional core of the enzyme complex. Electrons originating in cytochrome c are transferred via heme a and Cu(A) to the binuclear center formed by heme a3 and Cu(B).</text>
</comment>
<dbReference type="CDD" id="cd04213">
    <property type="entry name" value="CuRO_CcO_Caa3_II"/>
    <property type="match status" value="1"/>
</dbReference>
<comment type="subcellular location">
    <subcellularLocation>
        <location evidence="1">Membrane</location>
        <topology evidence="1">Multi-pass membrane protein</topology>
    </subcellularLocation>
</comment>
<evidence type="ECO:0000259" key="20">
    <source>
        <dbReference type="PROSITE" id="PS50857"/>
    </source>
</evidence>
<dbReference type="InterPro" id="IPR036257">
    <property type="entry name" value="Cyt_c_oxidase_su2_TM_sf"/>
</dbReference>
<evidence type="ECO:0000256" key="3">
    <source>
        <dbReference type="ARBA" id="ARBA00012949"/>
    </source>
</evidence>
<dbReference type="InterPro" id="IPR008972">
    <property type="entry name" value="Cupredoxin"/>
</dbReference>
<keyword evidence="8 18" id="KW-0479">Metal-binding</keyword>
<dbReference type="InterPro" id="IPR009056">
    <property type="entry name" value="Cyt_c-like_dom"/>
</dbReference>
<keyword evidence="7 19" id="KW-0812">Transmembrane</keyword>
<dbReference type="Gene3D" id="2.60.40.420">
    <property type="entry name" value="Cupredoxins - blue copper proteins"/>
    <property type="match status" value="1"/>
</dbReference>
<keyword evidence="23" id="KW-1185">Reference proteome</keyword>
<dbReference type="InterPro" id="IPR014222">
    <property type="entry name" value="Cyt_c_oxidase_su2"/>
</dbReference>
<evidence type="ECO:0000256" key="19">
    <source>
        <dbReference type="SAM" id="Phobius"/>
    </source>
</evidence>
<dbReference type="GO" id="GO:0004129">
    <property type="term" value="F:cytochrome-c oxidase activity"/>
    <property type="evidence" value="ECO:0007669"/>
    <property type="project" value="UniProtKB-EC"/>
</dbReference>
<dbReference type="InterPro" id="IPR002429">
    <property type="entry name" value="CcO_II-like_C"/>
</dbReference>
<gene>
    <name evidence="22" type="primary">coxB</name>
    <name evidence="22" type="ORF">DJ017_19500</name>
</gene>
<evidence type="ECO:0000256" key="9">
    <source>
        <dbReference type="ARBA" id="ARBA00022967"/>
    </source>
</evidence>
<keyword evidence="12 18" id="KW-0408">Iron</keyword>
<keyword evidence="6" id="KW-0679">Respiratory chain</keyword>
<feature type="domain" description="Cytochrome c" evidence="21">
    <location>
        <begin position="232"/>
        <end position="322"/>
    </location>
</feature>
<keyword evidence="10" id="KW-0249">Electron transport</keyword>
<keyword evidence="11 19" id="KW-1133">Transmembrane helix</keyword>
<dbReference type="GO" id="GO:0016020">
    <property type="term" value="C:membrane"/>
    <property type="evidence" value="ECO:0007669"/>
    <property type="project" value="UniProtKB-SubCell"/>
</dbReference>
<dbReference type="GO" id="GO:0016491">
    <property type="term" value="F:oxidoreductase activity"/>
    <property type="evidence" value="ECO:0007669"/>
    <property type="project" value="UniProtKB-KW"/>
</dbReference>
<dbReference type="InterPro" id="IPR034236">
    <property type="entry name" value="CuRO_CcO_Caa3_II"/>
</dbReference>